<proteinExistence type="predicted"/>
<evidence type="ECO:0008006" key="7">
    <source>
        <dbReference type="Google" id="ProtNLM"/>
    </source>
</evidence>
<keyword evidence="6" id="KW-1185">Reference proteome</keyword>
<dbReference type="AlphaFoldDB" id="A0A1K0H4B2"/>
<keyword evidence="2" id="KW-0472">Membrane</keyword>
<protein>
    <recommendedName>
        <fullName evidence="7">ATP-grasp domain-containing protein</fullName>
    </recommendedName>
</protein>
<evidence type="ECO:0000256" key="2">
    <source>
        <dbReference type="SAM" id="Phobius"/>
    </source>
</evidence>
<keyword evidence="2" id="KW-1133">Transmembrane helix</keyword>
<evidence type="ECO:0000313" key="6">
    <source>
        <dbReference type="Proteomes" id="UP000658997"/>
    </source>
</evidence>
<reference evidence="4" key="3">
    <citation type="submission" date="2018-08" db="EMBL/GenBank/DDBJ databases">
        <authorList>
            <person name="Guldener U."/>
        </authorList>
    </citation>
    <scope>NUCLEOTIDE SEQUENCE</scope>
    <source>
        <strain evidence="4">UB2</strain>
    </source>
</reference>
<keyword evidence="2" id="KW-0812">Transmembrane</keyword>
<evidence type="ECO:0000256" key="1">
    <source>
        <dbReference type="SAM" id="MobiDB-lite"/>
    </source>
</evidence>
<name>A0A1K0H4B2_9BASI</name>
<feature type="transmembrane region" description="Helical" evidence="2">
    <location>
        <begin position="12"/>
        <end position="36"/>
    </location>
</feature>
<dbReference type="EMBL" id="LT558120">
    <property type="protein sequence ID" value="SAM80321.1"/>
    <property type="molecule type" value="Genomic_DNA"/>
</dbReference>
<dbReference type="Proteomes" id="UP000179920">
    <property type="component" value="Chromosome IV"/>
</dbReference>
<evidence type="ECO:0000313" key="5">
    <source>
        <dbReference type="Proteomes" id="UP000179920"/>
    </source>
</evidence>
<evidence type="ECO:0000313" key="4">
    <source>
        <dbReference type="EMBL" id="SYW77853.1"/>
    </source>
</evidence>
<feature type="compositionally biased region" description="Low complexity" evidence="1">
    <location>
        <begin position="371"/>
        <end position="392"/>
    </location>
</feature>
<reference evidence="5" key="2">
    <citation type="submission" date="2016-04" db="EMBL/GenBank/DDBJ databases">
        <authorList>
            <person name="Guldener U."/>
            <person name="Guldener U."/>
        </authorList>
    </citation>
    <scope>NUCLEOTIDE SEQUENCE [LARGE SCALE GENOMIC DNA]</scope>
    <source>
        <strain evidence="5">UB2112</strain>
    </source>
</reference>
<gene>
    <name evidence="4" type="ORF">UBRO2_02045</name>
    <name evidence="3" type="ORF">UBRO_02384</name>
</gene>
<dbReference type="SUPFAM" id="SSF56059">
    <property type="entry name" value="Glutathione synthetase ATP-binding domain-like"/>
    <property type="match status" value="1"/>
</dbReference>
<organism evidence="3 5">
    <name type="scientific">Ustilago bromivora</name>
    <dbReference type="NCBI Taxonomy" id="307758"/>
    <lineage>
        <taxon>Eukaryota</taxon>
        <taxon>Fungi</taxon>
        <taxon>Dikarya</taxon>
        <taxon>Basidiomycota</taxon>
        <taxon>Ustilaginomycotina</taxon>
        <taxon>Ustilaginomycetes</taxon>
        <taxon>Ustilaginales</taxon>
        <taxon>Ustilaginaceae</taxon>
        <taxon>Ustilago</taxon>
    </lineage>
</organism>
<accession>A0A1K0H4B2</accession>
<reference evidence="3" key="1">
    <citation type="submission" date="2016-04" db="EMBL/GenBank/DDBJ databases">
        <authorList>
            <person name="Evans L.H."/>
            <person name="Alamgir A."/>
            <person name="Owens N."/>
            <person name="Weber N.D."/>
            <person name="Virtaneva K."/>
            <person name="Barbian K."/>
            <person name="Babar A."/>
            <person name="Rosenke K."/>
        </authorList>
    </citation>
    <scope>NUCLEOTIDE SEQUENCE</scope>
    <source>
        <strain evidence="3">UB2112</strain>
    </source>
</reference>
<dbReference type="OrthoDB" id="186626at2759"/>
<sequence length="676" mass="74026">MAQQLPSRLQSTLSTLLLLLLSLVLLPISLVISLFFSLSHSGSSCSHARRRSLVQANDHSTHPTERTVLVNGARMQKSLAICRTFARNGWRVVLVEEQAWGKLAATRFSNSVSSFHLLPPSSLPASKQWQNDKGGRLLTPYVAALVDIALKEKIDLFFPCSGAGSTGQDAVAAAILLEKTQGRVRSMVQTPELVEALHEKDRFVSLLQSLHMAAPRSEIVFSVDEALAKLQSDGYPRSILKCTAELDDIGRADMTLYPLLEHGTREVDWEKTRARLSNLSIPLCASTPYTLQEFIGDRIDNSSPSTGANAGKATEWCTHATVVDGKLTAFVCCPSNDMLMTYYPASHTIVGELALRWTMKFLYRLEKLGQSNSSSSNSSPSSSAECESSLATLSPPTRVIEWNRETLVGKHAPQSAGITGQFSIDFIYQPATSQFEQRLVAIECNPRVHTAICLLVGHPELGDALVPCSLANSKVGARRDGAKTAKQVSEMDEISYLSSLSLPVMEHPRSATCATQFDLAALSDLPATFASSRMRFYDAKSLVSSAYTSPHSAALPHSWIGHDLVARLVPSAFLLSSPIVQGMMNFVHPMWPQKAIATAGATKVTIPNGVGKQVHFDLAAPAPLPPFTDPSFAKDDPWPFFSLYHLQWPQLLVWQLVVRRNKWSRVNVSTARIFEC</sequence>
<feature type="region of interest" description="Disordered" evidence="1">
    <location>
        <begin position="370"/>
        <end position="392"/>
    </location>
</feature>
<dbReference type="Proteomes" id="UP000658997">
    <property type="component" value="Unassembled WGS sequence"/>
</dbReference>
<evidence type="ECO:0000313" key="3">
    <source>
        <dbReference type="EMBL" id="SAM80321.1"/>
    </source>
</evidence>
<dbReference type="EMBL" id="ULHB01000029">
    <property type="protein sequence ID" value="SYW77853.1"/>
    <property type="molecule type" value="Genomic_DNA"/>
</dbReference>